<protein>
    <recommendedName>
        <fullName evidence="7">GtrA/DPMS transmembrane domain-containing protein</fullName>
    </recommendedName>
</protein>
<keyword evidence="5 6" id="KW-0472">Membrane</keyword>
<dbReference type="GO" id="GO:0000271">
    <property type="term" value="P:polysaccharide biosynthetic process"/>
    <property type="evidence" value="ECO:0007669"/>
    <property type="project" value="InterPro"/>
</dbReference>
<comment type="subcellular location">
    <subcellularLocation>
        <location evidence="1">Membrane</location>
        <topology evidence="1">Multi-pass membrane protein</topology>
    </subcellularLocation>
</comment>
<evidence type="ECO:0000256" key="1">
    <source>
        <dbReference type="ARBA" id="ARBA00004141"/>
    </source>
</evidence>
<evidence type="ECO:0000259" key="7">
    <source>
        <dbReference type="Pfam" id="PF04138"/>
    </source>
</evidence>
<evidence type="ECO:0000256" key="4">
    <source>
        <dbReference type="ARBA" id="ARBA00022989"/>
    </source>
</evidence>
<reference evidence="8 9" key="1">
    <citation type="journal article" date="2016" name="Nat. Commun.">
        <title>Thousands of microbial genomes shed light on interconnected biogeochemical processes in an aquifer system.</title>
        <authorList>
            <person name="Anantharaman K."/>
            <person name="Brown C.T."/>
            <person name="Hug L.A."/>
            <person name="Sharon I."/>
            <person name="Castelle C.J."/>
            <person name="Probst A.J."/>
            <person name="Thomas B.C."/>
            <person name="Singh A."/>
            <person name="Wilkins M.J."/>
            <person name="Karaoz U."/>
            <person name="Brodie E.L."/>
            <person name="Williams K.H."/>
            <person name="Hubbard S.S."/>
            <person name="Banfield J.F."/>
        </authorList>
    </citation>
    <scope>NUCLEOTIDE SEQUENCE [LARGE SCALE GENOMIC DNA]</scope>
</reference>
<keyword evidence="4 6" id="KW-1133">Transmembrane helix</keyword>
<dbReference type="PANTHER" id="PTHR38459">
    <property type="entry name" value="PROPHAGE BACTOPRENOL-LINKED GLUCOSE TRANSLOCASE HOMOLOG"/>
    <property type="match status" value="1"/>
</dbReference>
<gene>
    <name evidence="8" type="ORF">A3G46_00180</name>
</gene>
<sequence length="147" mass="16433">MTTTQRHSLIQVLKFTSIGLLNTVVDFAVLNILIFAFGTGENGELYVVIKAISFIAAVINSYLFNKYWVFKGSTRTSKIQEGFLFFVVSEMGFILNVSISSGVFFFLSTHTYLNSNLEANAGALIGSISVLLWNFFGYKLIVFKNQK</sequence>
<dbReference type="PANTHER" id="PTHR38459:SF1">
    <property type="entry name" value="PROPHAGE BACTOPRENOL-LINKED GLUCOSE TRANSLOCASE HOMOLOG"/>
    <property type="match status" value="1"/>
</dbReference>
<keyword evidence="3 6" id="KW-0812">Transmembrane</keyword>
<feature type="transmembrane region" description="Helical" evidence="6">
    <location>
        <begin position="45"/>
        <end position="63"/>
    </location>
</feature>
<evidence type="ECO:0000256" key="2">
    <source>
        <dbReference type="ARBA" id="ARBA00009399"/>
    </source>
</evidence>
<dbReference type="Pfam" id="PF04138">
    <property type="entry name" value="GtrA_DPMS_TM"/>
    <property type="match status" value="1"/>
</dbReference>
<evidence type="ECO:0000256" key="6">
    <source>
        <dbReference type="SAM" id="Phobius"/>
    </source>
</evidence>
<feature type="transmembrane region" description="Helical" evidence="6">
    <location>
        <begin position="12"/>
        <end position="39"/>
    </location>
</feature>
<evidence type="ECO:0000313" key="8">
    <source>
        <dbReference type="EMBL" id="OHB11680.1"/>
    </source>
</evidence>
<feature type="transmembrane region" description="Helical" evidence="6">
    <location>
        <begin position="119"/>
        <end position="141"/>
    </location>
</feature>
<accession>A0A1G2UQN8</accession>
<feature type="transmembrane region" description="Helical" evidence="6">
    <location>
        <begin position="83"/>
        <end position="107"/>
    </location>
</feature>
<evidence type="ECO:0000313" key="9">
    <source>
        <dbReference type="Proteomes" id="UP000177276"/>
    </source>
</evidence>
<dbReference type="InterPro" id="IPR051401">
    <property type="entry name" value="GtrA_CellWall_Glycosyl"/>
</dbReference>
<evidence type="ECO:0000256" key="3">
    <source>
        <dbReference type="ARBA" id="ARBA00022692"/>
    </source>
</evidence>
<dbReference type="InterPro" id="IPR007267">
    <property type="entry name" value="GtrA_DPMS_TM"/>
</dbReference>
<dbReference type="Proteomes" id="UP000177276">
    <property type="component" value="Unassembled WGS sequence"/>
</dbReference>
<evidence type="ECO:0000256" key="5">
    <source>
        <dbReference type="ARBA" id="ARBA00023136"/>
    </source>
</evidence>
<proteinExistence type="inferred from homology"/>
<name>A0A1G2UQN8_9BACT</name>
<organism evidence="8 9">
    <name type="scientific">Candidatus Zambryskibacteria bacterium RIFCSPLOWO2_12_FULL_39_16</name>
    <dbReference type="NCBI Taxonomy" id="1802775"/>
    <lineage>
        <taxon>Bacteria</taxon>
        <taxon>Candidatus Zambryskiibacteriota</taxon>
    </lineage>
</organism>
<comment type="caution">
    <text evidence="8">The sequence shown here is derived from an EMBL/GenBank/DDBJ whole genome shotgun (WGS) entry which is preliminary data.</text>
</comment>
<dbReference type="AlphaFoldDB" id="A0A1G2UQN8"/>
<dbReference type="GO" id="GO:0005886">
    <property type="term" value="C:plasma membrane"/>
    <property type="evidence" value="ECO:0007669"/>
    <property type="project" value="TreeGrafter"/>
</dbReference>
<dbReference type="EMBL" id="MHWS01000024">
    <property type="protein sequence ID" value="OHB11680.1"/>
    <property type="molecule type" value="Genomic_DNA"/>
</dbReference>
<feature type="domain" description="GtrA/DPMS transmembrane" evidence="7">
    <location>
        <begin position="14"/>
        <end position="143"/>
    </location>
</feature>
<comment type="similarity">
    <text evidence="2">Belongs to the GtrA family.</text>
</comment>